<feature type="region of interest" description="Disordered" evidence="1">
    <location>
        <begin position="1"/>
        <end position="66"/>
    </location>
</feature>
<keyword evidence="3" id="KW-1185">Reference proteome</keyword>
<comment type="caution">
    <text evidence="2">The sequence shown here is derived from an EMBL/GenBank/DDBJ whole genome shotgun (WGS) entry which is preliminary data.</text>
</comment>
<organism evidence="2 3">
    <name type="scientific">Funneliformis caledonium</name>
    <dbReference type="NCBI Taxonomy" id="1117310"/>
    <lineage>
        <taxon>Eukaryota</taxon>
        <taxon>Fungi</taxon>
        <taxon>Fungi incertae sedis</taxon>
        <taxon>Mucoromycota</taxon>
        <taxon>Glomeromycotina</taxon>
        <taxon>Glomeromycetes</taxon>
        <taxon>Glomerales</taxon>
        <taxon>Glomeraceae</taxon>
        <taxon>Funneliformis</taxon>
    </lineage>
</organism>
<gene>
    <name evidence="2" type="ORF">FCALED_LOCUS7819</name>
</gene>
<dbReference type="EMBL" id="CAJVPQ010002149">
    <property type="protein sequence ID" value="CAG8585537.1"/>
    <property type="molecule type" value="Genomic_DNA"/>
</dbReference>
<sequence length="66" mass="7545">MDPKNTVNTDNNTKTSAPAEIHTSVEEAKKAEETARQERIEDKQAELNAHNEANLFKKEIEHKDKK</sequence>
<proteinExistence type="predicted"/>
<dbReference type="Proteomes" id="UP000789570">
    <property type="component" value="Unassembled WGS sequence"/>
</dbReference>
<evidence type="ECO:0000256" key="1">
    <source>
        <dbReference type="SAM" id="MobiDB-lite"/>
    </source>
</evidence>
<accession>A0A9N9G565</accession>
<feature type="compositionally biased region" description="Low complexity" evidence="1">
    <location>
        <begin position="1"/>
        <end position="15"/>
    </location>
</feature>
<dbReference type="OrthoDB" id="2389181at2759"/>
<protein>
    <submittedName>
        <fullName evidence="2">9940_t:CDS:1</fullName>
    </submittedName>
</protein>
<evidence type="ECO:0000313" key="3">
    <source>
        <dbReference type="Proteomes" id="UP000789570"/>
    </source>
</evidence>
<evidence type="ECO:0000313" key="2">
    <source>
        <dbReference type="EMBL" id="CAG8585537.1"/>
    </source>
</evidence>
<reference evidence="2" key="1">
    <citation type="submission" date="2021-06" db="EMBL/GenBank/DDBJ databases">
        <authorList>
            <person name="Kallberg Y."/>
            <person name="Tangrot J."/>
            <person name="Rosling A."/>
        </authorList>
    </citation>
    <scope>NUCLEOTIDE SEQUENCE</scope>
    <source>
        <strain evidence="2">UK204</strain>
    </source>
</reference>
<feature type="compositionally biased region" description="Basic and acidic residues" evidence="1">
    <location>
        <begin position="55"/>
        <end position="66"/>
    </location>
</feature>
<dbReference type="AlphaFoldDB" id="A0A9N9G565"/>
<name>A0A9N9G565_9GLOM</name>
<feature type="compositionally biased region" description="Basic and acidic residues" evidence="1">
    <location>
        <begin position="23"/>
        <end position="45"/>
    </location>
</feature>